<organism evidence="2 3">
    <name type="scientific">Ilyodon furcidens</name>
    <name type="common">goldbreast splitfin</name>
    <dbReference type="NCBI Taxonomy" id="33524"/>
    <lineage>
        <taxon>Eukaryota</taxon>
        <taxon>Metazoa</taxon>
        <taxon>Chordata</taxon>
        <taxon>Craniata</taxon>
        <taxon>Vertebrata</taxon>
        <taxon>Euteleostomi</taxon>
        <taxon>Actinopterygii</taxon>
        <taxon>Neopterygii</taxon>
        <taxon>Teleostei</taxon>
        <taxon>Neoteleostei</taxon>
        <taxon>Acanthomorphata</taxon>
        <taxon>Ovalentaria</taxon>
        <taxon>Atherinomorphae</taxon>
        <taxon>Cyprinodontiformes</taxon>
        <taxon>Goodeidae</taxon>
        <taxon>Ilyodon</taxon>
    </lineage>
</organism>
<evidence type="ECO:0000313" key="3">
    <source>
        <dbReference type="Proteomes" id="UP001482620"/>
    </source>
</evidence>
<reference evidence="2 3" key="1">
    <citation type="submission" date="2021-06" db="EMBL/GenBank/DDBJ databases">
        <authorList>
            <person name="Palmer J.M."/>
        </authorList>
    </citation>
    <scope>NUCLEOTIDE SEQUENCE [LARGE SCALE GENOMIC DNA]</scope>
    <source>
        <strain evidence="3">if_2019</strain>
        <tissue evidence="2">Muscle</tissue>
    </source>
</reference>
<sequence>MLIDTGTVECAHCTCMAGVAETCTHIGALLFKLEATVRIRGRKTVTDESAYWVLPGNLTKIHPEVGHKIDYSTSASQKKTLDQKIHTKVPTTARRSRPQKRKTPPANLEDLAPLLDTLLEHSK</sequence>
<comment type="caution">
    <text evidence="2">The sequence shown here is derived from an EMBL/GenBank/DDBJ whole genome shotgun (WGS) entry which is preliminary data.</text>
</comment>
<name>A0ABV0VKI1_9TELE</name>
<gene>
    <name evidence="2" type="ORF">ILYODFUR_032620</name>
</gene>
<keyword evidence="3" id="KW-1185">Reference proteome</keyword>
<dbReference type="PANTHER" id="PTHR47526">
    <property type="entry name" value="ATP-DEPENDENT DNA HELICASE"/>
    <property type="match status" value="1"/>
</dbReference>
<evidence type="ECO:0008006" key="4">
    <source>
        <dbReference type="Google" id="ProtNLM"/>
    </source>
</evidence>
<dbReference type="EMBL" id="JAHRIQ010109612">
    <property type="protein sequence ID" value="MEQ2257228.1"/>
    <property type="molecule type" value="Genomic_DNA"/>
</dbReference>
<evidence type="ECO:0000313" key="2">
    <source>
        <dbReference type="EMBL" id="MEQ2257228.1"/>
    </source>
</evidence>
<proteinExistence type="predicted"/>
<evidence type="ECO:0000256" key="1">
    <source>
        <dbReference type="SAM" id="MobiDB-lite"/>
    </source>
</evidence>
<feature type="region of interest" description="Disordered" evidence="1">
    <location>
        <begin position="72"/>
        <end position="111"/>
    </location>
</feature>
<feature type="non-terminal residue" evidence="2">
    <location>
        <position position="123"/>
    </location>
</feature>
<dbReference type="Proteomes" id="UP001482620">
    <property type="component" value="Unassembled WGS sequence"/>
</dbReference>
<accession>A0ABV0VKI1</accession>
<protein>
    <recommendedName>
        <fullName evidence="4">SWIM-type domain-containing protein</fullName>
    </recommendedName>
</protein>
<feature type="compositionally biased region" description="Basic residues" evidence="1">
    <location>
        <begin position="94"/>
        <end position="103"/>
    </location>
</feature>